<feature type="compositionally biased region" description="Low complexity" evidence="1">
    <location>
        <begin position="8"/>
        <end position="25"/>
    </location>
</feature>
<accession>A0A7W8DIK7</accession>
<dbReference type="InterPro" id="IPR008930">
    <property type="entry name" value="Terpenoid_cyclase/PrenylTrfase"/>
</dbReference>
<protein>
    <recommendedName>
        <fullName evidence="5">Squalene cyclase C-terminal domain-containing protein</fullName>
    </recommendedName>
</protein>
<dbReference type="Gene3D" id="1.50.10.20">
    <property type="match status" value="2"/>
</dbReference>
<feature type="compositionally biased region" description="Low complexity" evidence="1">
    <location>
        <begin position="37"/>
        <end position="47"/>
    </location>
</feature>
<dbReference type="Proteomes" id="UP000590740">
    <property type="component" value="Unassembled WGS sequence"/>
</dbReference>
<dbReference type="RefSeq" id="WP_246437543.1">
    <property type="nucleotide sequence ID" value="NZ_JACHIG010000001.1"/>
</dbReference>
<dbReference type="SUPFAM" id="SSF48239">
    <property type="entry name" value="Terpenoid cyclases/Protein prenyltransferases"/>
    <property type="match status" value="1"/>
</dbReference>
<keyword evidence="4" id="KW-1185">Reference proteome</keyword>
<dbReference type="CDD" id="cd00688">
    <property type="entry name" value="ISOPREN_C2_like"/>
    <property type="match status" value="1"/>
</dbReference>
<evidence type="ECO:0000256" key="1">
    <source>
        <dbReference type="SAM" id="MobiDB-lite"/>
    </source>
</evidence>
<dbReference type="AlphaFoldDB" id="A0A7W8DIK7"/>
<comment type="caution">
    <text evidence="3">The sequence shown here is derived from an EMBL/GenBank/DDBJ whole genome shotgun (WGS) entry which is preliminary data.</text>
</comment>
<proteinExistence type="predicted"/>
<feature type="transmembrane region" description="Helical" evidence="2">
    <location>
        <begin position="208"/>
        <end position="227"/>
    </location>
</feature>
<feature type="region of interest" description="Disordered" evidence="1">
    <location>
        <begin position="248"/>
        <end position="270"/>
    </location>
</feature>
<sequence>MNPPPSGNPQNPQQNPGATQPLQPGYVPPPGYPPQMPQGYPQGYPMPQGYPPQMPQGYPQGYPMPQGYPPQMPAGYPMPQGYPPQMPGYPPGYVPAMPMPAMMPPPAPSTGNTGTVKPVSAAVPVAMPTPSMPAPSAVAAAMPAPSAVAPAIPVAVAAVPADDAGEAAVAVEHVEGQVYHPPALTHIEAGPPPNKFVQMWRKAGASSLLLSIAIHAGLGVGALFIVFTSGVMDKQVDFLPGGGTAAGAKASSDLQHKVQQKKRSSVNKSMPMKKLVSTSVNSAISLPEAPPDSLDMPDMSAMMGGGALGAGGSLGLAGAGGGFGKGVGMGAANGFVTLPPSMRSRCSTQERLEKLRQNGGTPECEAAVSASLEWLKTQQNADGSWGRSNKCAMTGLALLCYLGRCETPESPFYGDNVMKGIMFLIEVGKKNPFGIFSETGWKGEAAGGKGGAGTYEHGIATYALGEMYTLARLGSKSLPGMREAFEKGVKTIIDYQNDKGGWAYGGKDQIVYNKQGGSDLSVVGWQFQALKAAKNTSLKIDGLHSAIGKMTDYLESMQTKDGGFGGTNRDAHYNQWSLSGVGILGLQTMAKGKTTPIKKGIKFLREFITAEPLDWNKNCNLYCWYYYTQAFFQQGGDDWKFYNQQFLPQILSAQQADGSFKHGRPNWPAGDAADAIYRQTLCTLQLEVYYRYLKVGDREESSFFDK</sequence>
<keyword evidence="2" id="KW-1133">Transmembrane helix</keyword>
<evidence type="ECO:0000313" key="4">
    <source>
        <dbReference type="Proteomes" id="UP000590740"/>
    </source>
</evidence>
<keyword evidence="2" id="KW-0472">Membrane</keyword>
<feature type="compositionally biased region" description="Pro residues" evidence="1">
    <location>
        <begin position="26"/>
        <end position="36"/>
    </location>
</feature>
<dbReference type="EMBL" id="JACHIG010000001">
    <property type="protein sequence ID" value="MBB5031173.1"/>
    <property type="molecule type" value="Genomic_DNA"/>
</dbReference>
<name>A0A7W8DIK7_9BACT</name>
<reference evidence="3 4" key="1">
    <citation type="submission" date="2020-08" db="EMBL/GenBank/DDBJ databases">
        <title>Genomic Encyclopedia of Type Strains, Phase IV (KMG-IV): sequencing the most valuable type-strain genomes for metagenomic binning, comparative biology and taxonomic classification.</title>
        <authorList>
            <person name="Goeker M."/>
        </authorList>
    </citation>
    <scope>NUCLEOTIDE SEQUENCE [LARGE SCALE GENOMIC DNA]</scope>
    <source>
        <strain evidence="3 4">DSM 12252</strain>
    </source>
</reference>
<feature type="region of interest" description="Disordered" evidence="1">
    <location>
        <begin position="1"/>
        <end position="58"/>
    </location>
</feature>
<evidence type="ECO:0000256" key="2">
    <source>
        <dbReference type="SAM" id="Phobius"/>
    </source>
</evidence>
<evidence type="ECO:0000313" key="3">
    <source>
        <dbReference type="EMBL" id="MBB5031173.1"/>
    </source>
</evidence>
<gene>
    <name evidence="3" type="ORF">HNQ65_000727</name>
</gene>
<organism evidence="3 4">
    <name type="scientific">Prosthecobacter vanneervenii</name>
    <dbReference type="NCBI Taxonomy" id="48466"/>
    <lineage>
        <taxon>Bacteria</taxon>
        <taxon>Pseudomonadati</taxon>
        <taxon>Verrucomicrobiota</taxon>
        <taxon>Verrucomicrobiia</taxon>
        <taxon>Verrucomicrobiales</taxon>
        <taxon>Verrucomicrobiaceae</taxon>
        <taxon>Prosthecobacter</taxon>
    </lineage>
</organism>
<evidence type="ECO:0008006" key="5">
    <source>
        <dbReference type="Google" id="ProtNLM"/>
    </source>
</evidence>
<keyword evidence="2" id="KW-0812">Transmembrane</keyword>